<dbReference type="GO" id="GO:0047804">
    <property type="term" value="F:cysteine-S-conjugate beta-lyase activity"/>
    <property type="evidence" value="ECO:0007669"/>
    <property type="project" value="UniProtKB-EC"/>
</dbReference>
<reference evidence="7" key="1">
    <citation type="submission" date="2022-04" db="EMBL/GenBank/DDBJ databases">
        <title>Human microbiome associated bacterial genomes.</title>
        <authorList>
            <person name="Sandstrom S."/>
            <person name="Salamzade R."/>
            <person name="Kalan L.R."/>
        </authorList>
    </citation>
    <scope>NUCLEOTIDE SEQUENCE</scope>
    <source>
        <strain evidence="7">P3-SID1762</strain>
    </source>
</reference>
<evidence type="ECO:0000256" key="3">
    <source>
        <dbReference type="ARBA" id="ARBA00022898"/>
    </source>
</evidence>
<name>A0AAW5QB58_9ACTN</name>
<keyword evidence="7" id="KW-0032">Aminotransferase</keyword>
<dbReference type="RefSeq" id="WP_232303138.1">
    <property type="nucleotide sequence ID" value="NZ_JALXMA010000046.1"/>
</dbReference>
<dbReference type="InterPro" id="IPR015424">
    <property type="entry name" value="PyrdxlP-dep_Trfase"/>
</dbReference>
<dbReference type="Gene3D" id="3.40.640.10">
    <property type="entry name" value="Type I PLP-dependent aspartate aminotransferase-like (Major domain)"/>
    <property type="match status" value="1"/>
</dbReference>
<dbReference type="Proteomes" id="UP001560293">
    <property type="component" value="Unassembled WGS sequence"/>
</dbReference>
<evidence type="ECO:0000313" key="9">
    <source>
        <dbReference type="Proteomes" id="UP001206890"/>
    </source>
</evidence>
<dbReference type="Proteomes" id="UP001206890">
    <property type="component" value="Unassembled WGS sequence"/>
</dbReference>
<dbReference type="CDD" id="cd00609">
    <property type="entry name" value="AAT_like"/>
    <property type="match status" value="1"/>
</dbReference>
<gene>
    <name evidence="8" type="ORF">AB6N35_10430</name>
    <name evidence="7" type="ORF">M3D93_10770</name>
</gene>
<dbReference type="Pfam" id="PF00155">
    <property type="entry name" value="Aminotran_1_2"/>
    <property type="match status" value="1"/>
</dbReference>
<comment type="caution">
    <text evidence="7">The sequence shown here is derived from an EMBL/GenBank/DDBJ whole genome shotgun (WGS) entry which is preliminary data.</text>
</comment>
<dbReference type="EC" id="4.4.1.13" evidence="2"/>
<dbReference type="InterPro" id="IPR015421">
    <property type="entry name" value="PyrdxlP-dep_Trfase_major"/>
</dbReference>
<dbReference type="GO" id="GO:0008483">
    <property type="term" value="F:transaminase activity"/>
    <property type="evidence" value="ECO:0007669"/>
    <property type="project" value="UniProtKB-KW"/>
</dbReference>
<dbReference type="Gene3D" id="3.90.1150.10">
    <property type="entry name" value="Aspartate Aminotransferase, domain 1"/>
    <property type="match status" value="1"/>
</dbReference>
<accession>A0AAW5QB58</accession>
<dbReference type="PANTHER" id="PTHR43525:SF2">
    <property type="entry name" value="CYSTATHIONINE BETA-LYASE-RELATED"/>
    <property type="match status" value="1"/>
</dbReference>
<protein>
    <recommendedName>
        <fullName evidence="2">cysteine-S-conjugate beta-lyase</fullName>
        <ecNumber evidence="2">4.4.1.13</ecNumber>
    </recommendedName>
</protein>
<keyword evidence="7" id="KW-0808">Transferase</keyword>
<evidence type="ECO:0000256" key="5">
    <source>
        <dbReference type="ARBA" id="ARBA00037974"/>
    </source>
</evidence>
<evidence type="ECO:0000256" key="4">
    <source>
        <dbReference type="ARBA" id="ARBA00023239"/>
    </source>
</evidence>
<reference evidence="8" key="3">
    <citation type="submission" date="2024-07" db="EMBL/GenBank/DDBJ databases">
        <authorList>
            <person name="Wildschutte H."/>
        </authorList>
    </citation>
    <scope>NUCLEOTIDE SEQUENCE</scope>
    <source>
        <strain evidence="8">N60</strain>
    </source>
</reference>
<dbReference type="AlphaFoldDB" id="A0AAW5QB58"/>
<keyword evidence="3" id="KW-0663">Pyridoxal phosphate</keyword>
<dbReference type="EMBL" id="JALXTC010000049">
    <property type="protein sequence ID" value="MCT2118231.1"/>
    <property type="molecule type" value="Genomic_DNA"/>
</dbReference>
<dbReference type="GO" id="GO:0030170">
    <property type="term" value="F:pyridoxal phosphate binding"/>
    <property type="evidence" value="ECO:0007669"/>
    <property type="project" value="InterPro"/>
</dbReference>
<sequence>MPHVPFPLDVPESVLRRRRSQKWQAYPEDVLPLFVAETDVLLAPAIRDRLAAAVADGDTGYFTEIERLAGVCARYYSRFGYDVPEDAVIPVNDVGVGVRESLARILPAGSGVVYTPPVYMPFGPWIRRVGMSPVAVPLIGHDGEDPQLDLAGIEQALAGGARAVLLSHPHNPTGVLHSRAELAELARIAARHDAVVVSDEIWAPLAMPGVDFVSFLAVSQTAREVGLAISSASKAFNLAGLKCAFVVNGNPEKFAVPRSALSGAVGHFGALAAEAALTESLDWLDHMRAALASNLDLMERLLAEHLPRARWRRPDAGFVAWIDLRGYPGLGDDPAAAFLDEGRVALSPGPAFGPQGKGFARVNFACSDELLSEAFSRMGRIASERG</sequence>
<organism evidence="7 9">
    <name type="scientific">Dietzia cinnamea</name>
    <dbReference type="NCBI Taxonomy" id="321318"/>
    <lineage>
        <taxon>Bacteria</taxon>
        <taxon>Bacillati</taxon>
        <taxon>Actinomycetota</taxon>
        <taxon>Actinomycetes</taxon>
        <taxon>Mycobacteriales</taxon>
        <taxon>Dietziaceae</taxon>
        <taxon>Dietzia</taxon>
    </lineage>
</organism>
<evidence type="ECO:0000256" key="2">
    <source>
        <dbReference type="ARBA" id="ARBA00012224"/>
    </source>
</evidence>
<dbReference type="InterPro" id="IPR004839">
    <property type="entry name" value="Aminotransferase_I/II_large"/>
</dbReference>
<keyword evidence="10" id="KW-1185">Reference proteome</keyword>
<dbReference type="SUPFAM" id="SSF53383">
    <property type="entry name" value="PLP-dependent transferases"/>
    <property type="match status" value="1"/>
</dbReference>
<dbReference type="PANTHER" id="PTHR43525">
    <property type="entry name" value="PROTEIN MALY"/>
    <property type="match status" value="1"/>
</dbReference>
<evidence type="ECO:0000313" key="8">
    <source>
        <dbReference type="EMBL" id="MEX6464746.1"/>
    </source>
</evidence>
<evidence type="ECO:0000313" key="10">
    <source>
        <dbReference type="Proteomes" id="UP001560293"/>
    </source>
</evidence>
<feature type="domain" description="Aminotransferase class I/classII large" evidence="6">
    <location>
        <begin position="83"/>
        <end position="376"/>
    </location>
</feature>
<dbReference type="EMBL" id="JBFTEZ010000002">
    <property type="protein sequence ID" value="MEX6464746.1"/>
    <property type="molecule type" value="Genomic_DNA"/>
</dbReference>
<evidence type="ECO:0000313" key="7">
    <source>
        <dbReference type="EMBL" id="MCT2118231.1"/>
    </source>
</evidence>
<dbReference type="InterPro" id="IPR051798">
    <property type="entry name" value="Class-II_PLP-Dep_Aminotrans"/>
</dbReference>
<reference evidence="10" key="2">
    <citation type="submission" date="2024-07" db="EMBL/GenBank/DDBJ databases">
        <title>Pseudomonas strain that inhibits Aeromonas fish pathogens.</title>
        <authorList>
            <person name="Wildschutte H."/>
        </authorList>
    </citation>
    <scope>NUCLEOTIDE SEQUENCE [LARGE SCALE GENOMIC DNA]</scope>
    <source>
        <strain evidence="10">n60</strain>
    </source>
</reference>
<comment type="cofactor">
    <cofactor evidence="1">
        <name>pyridoxal 5'-phosphate</name>
        <dbReference type="ChEBI" id="CHEBI:597326"/>
    </cofactor>
</comment>
<proteinExistence type="inferred from homology"/>
<keyword evidence="4 8" id="KW-0456">Lyase</keyword>
<dbReference type="InterPro" id="IPR015422">
    <property type="entry name" value="PyrdxlP-dep_Trfase_small"/>
</dbReference>
<evidence type="ECO:0000259" key="6">
    <source>
        <dbReference type="Pfam" id="PF00155"/>
    </source>
</evidence>
<comment type="similarity">
    <text evidence="5">Belongs to the class-II pyridoxal-phosphate-dependent aminotransferase family. MalY/PatB cystathionine beta-lyase subfamily.</text>
</comment>
<evidence type="ECO:0000256" key="1">
    <source>
        <dbReference type="ARBA" id="ARBA00001933"/>
    </source>
</evidence>